<reference evidence="1 2" key="1">
    <citation type="submission" date="2020-04" db="EMBL/GenBank/DDBJ databases">
        <title>Flammeovirga sp. SR4, a novel species isolated from seawater.</title>
        <authorList>
            <person name="Wang X."/>
        </authorList>
    </citation>
    <scope>NUCLEOTIDE SEQUENCE [LARGE SCALE GENOMIC DNA]</scope>
    <source>
        <strain evidence="1 2">ATCC 23126</strain>
    </source>
</reference>
<protein>
    <submittedName>
        <fullName evidence="1">Uncharacterized protein</fullName>
    </submittedName>
</protein>
<keyword evidence="2" id="KW-1185">Reference proteome</keyword>
<name>A0A7X9XDF6_9BACT</name>
<evidence type="ECO:0000313" key="2">
    <source>
        <dbReference type="Proteomes" id="UP000576082"/>
    </source>
</evidence>
<sequence>MLINKLINEKCKFESIKKKLSTLTFDRKSTAHLETENALNIYKIRADLKAFKGKKGLYGIEKLVLNMEEYDGEKIKIIYYKAVDIQILIFSDSDEKTIIGYISSIEIEK</sequence>
<dbReference type="Proteomes" id="UP000576082">
    <property type="component" value="Unassembled WGS sequence"/>
</dbReference>
<comment type="caution">
    <text evidence="1">The sequence shown here is derived from an EMBL/GenBank/DDBJ whole genome shotgun (WGS) entry which is preliminary data.</text>
</comment>
<dbReference type="RefSeq" id="WP_169660918.1">
    <property type="nucleotide sequence ID" value="NZ_JABANE010000203.1"/>
</dbReference>
<gene>
    <name evidence="1" type="ORF">HHU12_32620</name>
</gene>
<dbReference type="EMBL" id="JABANE010000203">
    <property type="protein sequence ID" value="NME72748.1"/>
    <property type="molecule type" value="Genomic_DNA"/>
</dbReference>
<dbReference type="AlphaFoldDB" id="A0A7X9XDF6"/>
<proteinExistence type="predicted"/>
<organism evidence="1 2">
    <name type="scientific">Flammeovirga aprica JL-4</name>
    <dbReference type="NCBI Taxonomy" id="694437"/>
    <lineage>
        <taxon>Bacteria</taxon>
        <taxon>Pseudomonadati</taxon>
        <taxon>Bacteroidota</taxon>
        <taxon>Cytophagia</taxon>
        <taxon>Cytophagales</taxon>
        <taxon>Flammeovirgaceae</taxon>
        <taxon>Flammeovirga</taxon>
    </lineage>
</organism>
<evidence type="ECO:0000313" key="1">
    <source>
        <dbReference type="EMBL" id="NME72748.1"/>
    </source>
</evidence>
<accession>A0A7X9XDF6</accession>